<gene>
    <name evidence="1" type="ORF">GCM10009720_22250</name>
</gene>
<evidence type="ECO:0000313" key="2">
    <source>
        <dbReference type="Proteomes" id="UP001501461"/>
    </source>
</evidence>
<accession>A0ABP5G724</accession>
<keyword evidence="2" id="KW-1185">Reference proteome</keyword>
<reference evidence="2" key="1">
    <citation type="journal article" date="2019" name="Int. J. Syst. Evol. Microbiol.">
        <title>The Global Catalogue of Microorganisms (GCM) 10K type strain sequencing project: providing services to taxonomists for standard genome sequencing and annotation.</title>
        <authorList>
            <consortium name="The Broad Institute Genomics Platform"/>
            <consortium name="The Broad Institute Genome Sequencing Center for Infectious Disease"/>
            <person name="Wu L."/>
            <person name="Ma J."/>
        </authorList>
    </citation>
    <scope>NUCLEOTIDE SEQUENCE [LARGE SCALE GENOMIC DNA]</scope>
    <source>
        <strain evidence="2">JCM 13595</strain>
    </source>
</reference>
<dbReference type="InterPro" id="IPR007325">
    <property type="entry name" value="KFase/CYL"/>
</dbReference>
<proteinExistence type="predicted"/>
<dbReference type="PANTHER" id="PTHR31118:SF12">
    <property type="entry name" value="CYCLASE-LIKE PROTEIN 2"/>
    <property type="match status" value="1"/>
</dbReference>
<sequence length="215" mass="23677">MTLLDLSHPLRTGMPVYPCDPQVSTTAALKLEDDGAAVTHLQFGTHSGTHLDAPAHTVPHGRTVDQLDLERLVGAAYVLQVRTEHTAGIAAQVIRHEDVDPLPEELPGIVCIATGWDQYFYEELREQHPFIAPELAHELWQRGARVLGVDTLSPDPTSDEAHQVPVHDFWLGNDGVIVENLRRLTVLPQQVWMSVLPLNVEGLDGSPVRAVARPL</sequence>
<dbReference type="SUPFAM" id="SSF102198">
    <property type="entry name" value="Putative cyclase"/>
    <property type="match status" value="1"/>
</dbReference>
<protein>
    <submittedName>
        <fullName evidence="1">Cyclase family protein</fullName>
    </submittedName>
</protein>
<comment type="caution">
    <text evidence="1">The sequence shown here is derived from an EMBL/GenBank/DDBJ whole genome shotgun (WGS) entry which is preliminary data.</text>
</comment>
<dbReference type="Proteomes" id="UP001501461">
    <property type="component" value="Unassembled WGS sequence"/>
</dbReference>
<dbReference type="PANTHER" id="PTHR31118">
    <property type="entry name" value="CYCLASE-LIKE PROTEIN 2"/>
    <property type="match status" value="1"/>
</dbReference>
<dbReference type="RefSeq" id="WP_343958635.1">
    <property type="nucleotide sequence ID" value="NZ_BAAAMN010000048.1"/>
</dbReference>
<organism evidence="1 2">
    <name type="scientific">Yaniella flava</name>
    <dbReference type="NCBI Taxonomy" id="287930"/>
    <lineage>
        <taxon>Bacteria</taxon>
        <taxon>Bacillati</taxon>
        <taxon>Actinomycetota</taxon>
        <taxon>Actinomycetes</taxon>
        <taxon>Micrococcales</taxon>
        <taxon>Micrococcaceae</taxon>
        <taxon>Yaniella</taxon>
    </lineage>
</organism>
<dbReference type="EMBL" id="BAAAMN010000048">
    <property type="protein sequence ID" value="GAA2041302.1"/>
    <property type="molecule type" value="Genomic_DNA"/>
</dbReference>
<evidence type="ECO:0000313" key="1">
    <source>
        <dbReference type="EMBL" id="GAA2041302.1"/>
    </source>
</evidence>
<dbReference type="Pfam" id="PF04199">
    <property type="entry name" value="Cyclase"/>
    <property type="match status" value="1"/>
</dbReference>
<dbReference type="Gene3D" id="3.50.30.50">
    <property type="entry name" value="Putative cyclase"/>
    <property type="match status" value="1"/>
</dbReference>
<name>A0ABP5G724_9MICC</name>
<dbReference type="InterPro" id="IPR037175">
    <property type="entry name" value="KFase_sf"/>
</dbReference>